<protein>
    <submittedName>
        <fullName evidence="1">Uncharacterized protein</fullName>
    </submittedName>
</protein>
<evidence type="ECO:0000313" key="1">
    <source>
        <dbReference type="EMBL" id="PKQ65860.1"/>
    </source>
</evidence>
<sequence length="260" mass="30404">MLGRWFVFRRQIKSPEGENKNTRHMGKMYNKYRLEELPIVADLLLQLMNRDLHHFASFSAEFNEDYLKRVREEVSKTQRLTSVQTITAEKSKLTSVRYAVMIKISYLLDRVDAYATRAADQLQVLPADFGVREAKQELKRKNVEGSWMRIKEVEKNIATNLVALQAKGYPAELGLELHELTGKMTRMNLQKVEMISRRKQLVIQNHIQYQRLWQYILEISDIGKLVMRPERGKASEYQLCNLLKHIRKPVLVEGSSSIPE</sequence>
<keyword evidence="2" id="KW-1185">Reference proteome</keyword>
<dbReference type="Proteomes" id="UP000233535">
    <property type="component" value="Unassembled WGS sequence"/>
</dbReference>
<accession>A0A2N3I6C9</accession>
<name>A0A2N3I6C9_9BACT</name>
<gene>
    <name evidence="1" type="ORF">BZG02_02320</name>
</gene>
<comment type="caution">
    <text evidence="1">The sequence shown here is derived from an EMBL/GenBank/DDBJ whole genome shotgun (WGS) entry which is preliminary data.</text>
</comment>
<proteinExistence type="predicted"/>
<dbReference type="AlphaFoldDB" id="A0A2N3I6C9"/>
<reference evidence="1 2" key="1">
    <citation type="journal article" date="2017" name="Front. Microbiol.">
        <title>Labilibaculum manganireducens gen. nov., sp. nov. and Labilibaculum filiforme sp. nov., Novel Bacteroidetes Isolated from Subsurface Sediments of the Baltic Sea.</title>
        <authorList>
            <person name="Vandieken V."/>
            <person name="Marshall I.P."/>
            <person name="Niemann H."/>
            <person name="Engelen B."/>
            <person name="Cypionka H."/>
        </authorList>
    </citation>
    <scope>NUCLEOTIDE SEQUENCE [LARGE SCALE GENOMIC DNA]</scope>
    <source>
        <strain evidence="1 2">59.16B</strain>
    </source>
</reference>
<organism evidence="1 2">
    <name type="scientific">Labilibaculum filiforme</name>
    <dbReference type="NCBI Taxonomy" id="1940526"/>
    <lineage>
        <taxon>Bacteria</taxon>
        <taxon>Pseudomonadati</taxon>
        <taxon>Bacteroidota</taxon>
        <taxon>Bacteroidia</taxon>
        <taxon>Marinilabiliales</taxon>
        <taxon>Marinifilaceae</taxon>
        <taxon>Labilibaculum</taxon>
    </lineage>
</organism>
<dbReference type="EMBL" id="MVDD01000001">
    <property type="protein sequence ID" value="PKQ65860.1"/>
    <property type="molecule type" value="Genomic_DNA"/>
</dbReference>
<evidence type="ECO:0000313" key="2">
    <source>
        <dbReference type="Proteomes" id="UP000233535"/>
    </source>
</evidence>